<sequence length="286" mass="29557">MAVRNRALMPCAVLLVLSGLLGAAGCTVAEGSGQGVPARTPSIVVPRTQPALRPAVDCAKSTEQLAAESETDGVQLTLSTDPSRTSLLLKNTGSLTVVVIPDAAFTTRLASAPHANPKDAASRAALTAVNNSGGVAAVPGIPPYVPKSQIVTLPPQWAVCALTDDAKETASVRYVQDRASSAQYFVTKGLADQLLLKTGSDRSRPTLIRCARGTLRALKAYPNLPDIELYVAVLGGPRYACRASYQALLGGDARATGQLGAAVINRLGSVPRLLPNSRLLTTAAGP</sequence>
<organism evidence="2 3">
    <name type="scientific">Kribbella shirazensis</name>
    <dbReference type="NCBI Taxonomy" id="1105143"/>
    <lineage>
        <taxon>Bacteria</taxon>
        <taxon>Bacillati</taxon>
        <taxon>Actinomycetota</taxon>
        <taxon>Actinomycetes</taxon>
        <taxon>Propionibacteriales</taxon>
        <taxon>Kribbellaceae</taxon>
        <taxon>Kribbella</taxon>
    </lineage>
</organism>
<keyword evidence="3" id="KW-1185">Reference proteome</keyword>
<feature type="chain" id="PRO_5039276824" evidence="1">
    <location>
        <begin position="24"/>
        <end position="286"/>
    </location>
</feature>
<keyword evidence="1" id="KW-0732">Signal</keyword>
<dbReference type="AlphaFoldDB" id="A0A7X5VCH3"/>
<accession>A0A7X5VCH3</accession>
<evidence type="ECO:0000313" key="3">
    <source>
        <dbReference type="Proteomes" id="UP000555407"/>
    </source>
</evidence>
<gene>
    <name evidence="2" type="ORF">BJY22_004334</name>
</gene>
<evidence type="ECO:0000256" key="1">
    <source>
        <dbReference type="SAM" id="SignalP"/>
    </source>
</evidence>
<protein>
    <submittedName>
        <fullName evidence="2">Uncharacterized protein</fullName>
    </submittedName>
</protein>
<evidence type="ECO:0000313" key="2">
    <source>
        <dbReference type="EMBL" id="NIK58617.1"/>
    </source>
</evidence>
<comment type="caution">
    <text evidence="2">The sequence shown here is derived from an EMBL/GenBank/DDBJ whole genome shotgun (WGS) entry which is preliminary data.</text>
</comment>
<feature type="signal peptide" evidence="1">
    <location>
        <begin position="1"/>
        <end position="23"/>
    </location>
</feature>
<dbReference type="EMBL" id="JAASRO010000001">
    <property type="protein sequence ID" value="NIK58617.1"/>
    <property type="molecule type" value="Genomic_DNA"/>
</dbReference>
<reference evidence="2 3" key="1">
    <citation type="submission" date="2020-03" db="EMBL/GenBank/DDBJ databases">
        <title>Sequencing the genomes of 1000 actinobacteria strains.</title>
        <authorList>
            <person name="Klenk H.-P."/>
        </authorList>
    </citation>
    <scope>NUCLEOTIDE SEQUENCE [LARGE SCALE GENOMIC DNA]</scope>
    <source>
        <strain evidence="2 3">DSM 45490</strain>
    </source>
</reference>
<dbReference type="RefSeq" id="WP_167209546.1">
    <property type="nucleotide sequence ID" value="NZ_JAASRO010000001.1"/>
</dbReference>
<dbReference type="PROSITE" id="PS51257">
    <property type="entry name" value="PROKAR_LIPOPROTEIN"/>
    <property type="match status" value="1"/>
</dbReference>
<proteinExistence type="predicted"/>
<name>A0A7X5VCH3_9ACTN</name>
<dbReference type="Proteomes" id="UP000555407">
    <property type="component" value="Unassembled WGS sequence"/>
</dbReference>